<dbReference type="PROSITE" id="PS00523">
    <property type="entry name" value="SULFATASE_1"/>
    <property type="match status" value="1"/>
</dbReference>
<dbReference type="OrthoDB" id="103349at2759"/>
<feature type="chain" id="PRO_5029690832" description="Sulfatase N-terminal domain-containing protein" evidence="7">
    <location>
        <begin position="20"/>
        <end position="518"/>
    </location>
</feature>
<keyword evidence="3" id="KW-0479">Metal-binding</keyword>
<organism evidence="9 10">
    <name type="scientific">Clytia hemisphaerica</name>
    <dbReference type="NCBI Taxonomy" id="252671"/>
    <lineage>
        <taxon>Eukaryota</taxon>
        <taxon>Metazoa</taxon>
        <taxon>Cnidaria</taxon>
        <taxon>Hydrozoa</taxon>
        <taxon>Hydroidolina</taxon>
        <taxon>Leptothecata</taxon>
        <taxon>Obeliida</taxon>
        <taxon>Clytiidae</taxon>
        <taxon>Clytia</taxon>
    </lineage>
</organism>
<comment type="similarity">
    <text evidence="2">Belongs to the sulfatase family.</text>
</comment>
<evidence type="ECO:0000256" key="7">
    <source>
        <dbReference type="SAM" id="SignalP"/>
    </source>
</evidence>
<keyword evidence="5" id="KW-0106">Calcium</keyword>
<keyword evidence="7" id="KW-0732">Signal</keyword>
<dbReference type="Proteomes" id="UP000594262">
    <property type="component" value="Unplaced"/>
</dbReference>
<evidence type="ECO:0000313" key="10">
    <source>
        <dbReference type="Proteomes" id="UP000594262"/>
    </source>
</evidence>
<dbReference type="AlphaFoldDB" id="A0A7M5V274"/>
<evidence type="ECO:0000256" key="6">
    <source>
        <dbReference type="ARBA" id="ARBA00023180"/>
    </source>
</evidence>
<dbReference type="InterPro" id="IPR000917">
    <property type="entry name" value="Sulfatase_N"/>
</dbReference>
<evidence type="ECO:0000259" key="8">
    <source>
        <dbReference type="Pfam" id="PF00884"/>
    </source>
</evidence>
<evidence type="ECO:0000256" key="1">
    <source>
        <dbReference type="ARBA" id="ARBA00001913"/>
    </source>
</evidence>
<dbReference type="InterPro" id="IPR017850">
    <property type="entry name" value="Alkaline_phosphatase_core_sf"/>
</dbReference>
<dbReference type="PANTHER" id="PTHR10342:SF274">
    <property type="entry name" value="ARYLSULFATASE B"/>
    <property type="match status" value="1"/>
</dbReference>
<reference evidence="9" key="1">
    <citation type="submission" date="2021-01" db="UniProtKB">
        <authorList>
            <consortium name="EnsemblMetazoa"/>
        </authorList>
    </citation>
    <scope>IDENTIFICATION</scope>
</reference>
<dbReference type="InterPro" id="IPR024607">
    <property type="entry name" value="Sulfatase_CS"/>
</dbReference>
<sequence>MFLCSSVITALCLVHFGGASNPHIVFILADDLGWGDVGYHGSSTINTPNIDRLAAAGVKLENYYVQPICTPTRSALLTGKYPIYTGTQEGVIQHTEPWGIDLNEKILPTYMKEKNYRRHIVGKWHLGFFQKEYTPVYRDFESFFGFYNSGSDYETHYSSIRRNGILYSGLDLHRDIESTATLAPDLTHIGTNDYSSEMYAEEARQIILNHDTTKPDEPLFLYFPMQSVHGPLQSSSGCESHFDGVINDPDRKTMAGMIKCMDDAVGVVEAALSAKNMLANSIIIFSSDNGGKARGQLSSNYPLRGEKGTLYEGAIRVPAFISSPLLTNPGVFNDLFHVTDWLPTLVALTGNSFPNTINGVNQWPRIQGIATNEARDTILLNYRSNQEGLIHKDNNGVWKIVKDDTNNSDDTWQVPPENDVNEDLCGIIHTKPSSPDDCRTKACLYKLSDDPCEYNDVRSNLLAKFGKLNRLLKEYKDGTNGVIVASRKQPAENVDANPDNFMYPPGAATQYPVWMPWK</sequence>
<dbReference type="Gene3D" id="3.30.1120.10">
    <property type="match status" value="1"/>
</dbReference>
<proteinExistence type="inferred from homology"/>
<keyword evidence="10" id="KW-1185">Reference proteome</keyword>
<dbReference type="GO" id="GO:0008484">
    <property type="term" value="F:sulfuric ester hydrolase activity"/>
    <property type="evidence" value="ECO:0007669"/>
    <property type="project" value="InterPro"/>
</dbReference>
<evidence type="ECO:0000313" key="9">
    <source>
        <dbReference type="EnsemblMetazoa" id="CLYHEMP006294.1"/>
    </source>
</evidence>
<dbReference type="EnsemblMetazoa" id="CLYHEMT006294.1">
    <property type="protein sequence ID" value="CLYHEMP006294.1"/>
    <property type="gene ID" value="CLYHEMG006294"/>
</dbReference>
<dbReference type="GeneID" id="136808204"/>
<dbReference type="InterPro" id="IPR047115">
    <property type="entry name" value="ARSB"/>
</dbReference>
<keyword evidence="6" id="KW-0325">Glycoprotein</keyword>
<name>A0A7M5V274_9CNID</name>
<feature type="signal peptide" evidence="7">
    <location>
        <begin position="1"/>
        <end position="19"/>
    </location>
</feature>
<dbReference type="RefSeq" id="XP_066920842.1">
    <property type="nucleotide sequence ID" value="XM_067064741.1"/>
</dbReference>
<evidence type="ECO:0000256" key="5">
    <source>
        <dbReference type="ARBA" id="ARBA00022837"/>
    </source>
</evidence>
<dbReference type="PANTHER" id="PTHR10342">
    <property type="entry name" value="ARYLSULFATASE"/>
    <property type="match status" value="1"/>
</dbReference>
<keyword evidence="4" id="KW-0378">Hydrolase</keyword>
<dbReference type="Pfam" id="PF00884">
    <property type="entry name" value="Sulfatase"/>
    <property type="match status" value="1"/>
</dbReference>
<accession>A0A7M5V274</accession>
<protein>
    <recommendedName>
        <fullName evidence="8">Sulfatase N-terminal domain-containing protein</fullName>
    </recommendedName>
</protein>
<feature type="domain" description="Sulfatase N-terminal" evidence="8">
    <location>
        <begin position="22"/>
        <end position="350"/>
    </location>
</feature>
<dbReference type="GO" id="GO:0046872">
    <property type="term" value="F:metal ion binding"/>
    <property type="evidence" value="ECO:0007669"/>
    <property type="project" value="UniProtKB-KW"/>
</dbReference>
<dbReference type="SUPFAM" id="SSF53649">
    <property type="entry name" value="Alkaline phosphatase-like"/>
    <property type="match status" value="1"/>
</dbReference>
<dbReference type="Gene3D" id="3.40.720.10">
    <property type="entry name" value="Alkaline Phosphatase, subunit A"/>
    <property type="match status" value="1"/>
</dbReference>
<comment type="cofactor">
    <cofactor evidence="1">
        <name>Ca(2+)</name>
        <dbReference type="ChEBI" id="CHEBI:29108"/>
    </cofactor>
</comment>
<evidence type="ECO:0000256" key="4">
    <source>
        <dbReference type="ARBA" id="ARBA00022801"/>
    </source>
</evidence>
<evidence type="ECO:0000256" key="3">
    <source>
        <dbReference type="ARBA" id="ARBA00022723"/>
    </source>
</evidence>
<dbReference type="CDD" id="cd16029">
    <property type="entry name" value="4-S"/>
    <property type="match status" value="1"/>
</dbReference>
<evidence type="ECO:0000256" key="2">
    <source>
        <dbReference type="ARBA" id="ARBA00008779"/>
    </source>
</evidence>